<dbReference type="Pfam" id="PF13480">
    <property type="entry name" value="Acetyltransf_6"/>
    <property type="match status" value="1"/>
</dbReference>
<dbReference type="Gene3D" id="3.40.630.30">
    <property type="match status" value="1"/>
</dbReference>
<feature type="domain" description="BioF2-like acetyltransferase" evidence="1">
    <location>
        <begin position="186"/>
        <end position="334"/>
    </location>
</feature>
<dbReference type="SUPFAM" id="SSF55729">
    <property type="entry name" value="Acyl-CoA N-acyltransferases (Nat)"/>
    <property type="match status" value="1"/>
</dbReference>
<accession>A0ABW5DCX1</accession>
<proteinExistence type="predicted"/>
<protein>
    <submittedName>
        <fullName evidence="2">GNAT family N-acetyltransferase</fullName>
    </submittedName>
</protein>
<name>A0ABW5DCX1_9HYPH</name>
<dbReference type="RefSeq" id="WP_345099624.1">
    <property type="nucleotide sequence ID" value="NZ_BAABGS010000067.1"/>
</dbReference>
<keyword evidence="3" id="KW-1185">Reference proteome</keyword>
<sequence length="397" mass="45121">MQQLLTGAKAQTLQLDENNPRTGFYTVVYKDGQAGIEAYAAFCRSALYSGSQNPLWVKSWLGPRTDDERLIAIAWKDGQPALALGLAVERRGPLRIATFPGGPHATSTFVASGDVPLDAADLHAVLNDIPAARPDIDAIILKRQRLQLEGRANPLRELWHIISPNLTFAMSLAPCRETGIIRSKHRMSRHRQVRRKFETFGEIRVFQAQTREEVDRLFDHFFEWKAEQLAFRGIPDSFAPEEVRASLRNTFRLALEQEEPSFEINGLEIAGKLRAINAYSRTSEGPLCEFLAYCNDELAQWGPGEFLTYKMIEKAIESGASVYDFGIGDEPYKRQWTDRTREEFDSYFGLTFRGKMYVLAVMCVEYLKRFIKRSPLLSGFVKRARKGVAALAQFRKR</sequence>
<dbReference type="InterPro" id="IPR016181">
    <property type="entry name" value="Acyl_CoA_acyltransferase"/>
</dbReference>
<organism evidence="2 3">
    <name type="scientific">Chelativorans composti</name>
    <dbReference type="NCBI Taxonomy" id="768533"/>
    <lineage>
        <taxon>Bacteria</taxon>
        <taxon>Pseudomonadati</taxon>
        <taxon>Pseudomonadota</taxon>
        <taxon>Alphaproteobacteria</taxon>
        <taxon>Hyphomicrobiales</taxon>
        <taxon>Phyllobacteriaceae</taxon>
        <taxon>Chelativorans</taxon>
    </lineage>
</organism>
<evidence type="ECO:0000313" key="2">
    <source>
        <dbReference type="EMBL" id="MFD2258902.1"/>
    </source>
</evidence>
<dbReference type="InterPro" id="IPR038740">
    <property type="entry name" value="BioF2-like_GNAT_dom"/>
</dbReference>
<dbReference type="Proteomes" id="UP001597373">
    <property type="component" value="Unassembled WGS sequence"/>
</dbReference>
<gene>
    <name evidence="2" type="ORF">ACFSMZ_03890</name>
</gene>
<evidence type="ECO:0000313" key="3">
    <source>
        <dbReference type="Proteomes" id="UP001597373"/>
    </source>
</evidence>
<dbReference type="EMBL" id="JBHUIR010000016">
    <property type="protein sequence ID" value="MFD2258902.1"/>
    <property type="molecule type" value="Genomic_DNA"/>
</dbReference>
<comment type="caution">
    <text evidence="2">The sequence shown here is derived from an EMBL/GenBank/DDBJ whole genome shotgun (WGS) entry which is preliminary data.</text>
</comment>
<reference evidence="3" key="1">
    <citation type="journal article" date="2019" name="Int. J. Syst. Evol. Microbiol.">
        <title>The Global Catalogue of Microorganisms (GCM) 10K type strain sequencing project: providing services to taxonomists for standard genome sequencing and annotation.</title>
        <authorList>
            <consortium name="The Broad Institute Genomics Platform"/>
            <consortium name="The Broad Institute Genome Sequencing Center for Infectious Disease"/>
            <person name="Wu L."/>
            <person name="Ma J."/>
        </authorList>
    </citation>
    <scope>NUCLEOTIDE SEQUENCE [LARGE SCALE GENOMIC DNA]</scope>
    <source>
        <strain evidence="3">KCTC 23707</strain>
    </source>
</reference>
<evidence type="ECO:0000259" key="1">
    <source>
        <dbReference type="Pfam" id="PF13480"/>
    </source>
</evidence>